<evidence type="ECO:0000256" key="12">
    <source>
        <dbReference type="PIRSR" id="PIRSR000098-2"/>
    </source>
</evidence>
<dbReference type="InterPro" id="IPR019811">
    <property type="entry name" value="HDH_CS"/>
</dbReference>
<evidence type="ECO:0000313" key="17">
    <source>
        <dbReference type="Proteomes" id="UP000509414"/>
    </source>
</evidence>
<dbReference type="PROSITE" id="PS01042">
    <property type="entry name" value="HOMOSER_DHGENASE"/>
    <property type="match status" value="1"/>
</dbReference>
<dbReference type="GO" id="GO:0009088">
    <property type="term" value="P:threonine biosynthetic process"/>
    <property type="evidence" value="ECO:0007669"/>
    <property type="project" value="UniProtKB-UniPathway"/>
</dbReference>
<keyword evidence="8 12" id="KW-0521">NADP</keyword>
<comment type="pathway">
    <text evidence="2 13">Amino-acid biosynthesis; L-methionine biosynthesis via de novo pathway; L-homoserine from L-aspartate: step 3/3.</text>
</comment>
<proteinExistence type="inferred from homology"/>
<evidence type="ECO:0000256" key="3">
    <source>
        <dbReference type="ARBA" id="ARBA00006753"/>
    </source>
</evidence>
<sequence length="427" mass="46376">MKIAILGLGTVGKGVLDVLVNNQKIITARAGEQIIPVAALVRDLAKAKEAIKAYDLANFTLSTNADEILMRDDIDVFVELIGGVDLPRELISTLLKRKKPVVTANKALLAYHRSELEMLAKDTPFGFEASVAGGIPIIKALREGLSANHIEQITGILNGTSNYILTNMMKDGLAFKDALLSAQKLGYAEADPSFDIGGFDAAHKLLILASIAYKLNAKPDDILIEGIENISSDDIYFAQEFGYAIKLLAIAKKSAQSLELRVHPALLEHSKMIAKVDGVMNAVSVWGDCVGESMYYGAGAGAKPTASAVISDLIDIARKIKSPMLGYKDTSLQSGLSLVKSDDLMSKFYLRLRVHDELGVIAKITNIMSQNELSIDSFLQKPNSSKADTTVYFTTHTCKQANVLKSLELIGRENFVVSKPFMIRIEK</sequence>
<dbReference type="FunFam" id="3.30.360.10:FF:000005">
    <property type="entry name" value="Homoserine dehydrogenase"/>
    <property type="match status" value="1"/>
</dbReference>
<dbReference type="Gene3D" id="3.30.70.260">
    <property type="match status" value="1"/>
</dbReference>
<feature type="active site" description="Proton donor" evidence="11">
    <location>
        <position position="204"/>
    </location>
</feature>
<evidence type="ECO:0000256" key="9">
    <source>
        <dbReference type="ARBA" id="ARBA00023002"/>
    </source>
</evidence>
<dbReference type="InterPro" id="IPR002912">
    <property type="entry name" value="ACT_dom"/>
</dbReference>
<feature type="binding site" evidence="12">
    <location>
        <position position="189"/>
    </location>
    <ligand>
        <name>L-homoserine</name>
        <dbReference type="ChEBI" id="CHEBI:57476"/>
    </ligand>
</feature>
<protein>
    <recommendedName>
        <fullName evidence="5 13">Homoserine dehydrogenase</fullName>
        <ecNumber evidence="4 13">1.1.1.3</ecNumber>
    </recommendedName>
</protein>
<dbReference type="AlphaFoldDB" id="A0A7H9CKX7"/>
<dbReference type="KEGG" id="cinf:CINF_1476"/>
<dbReference type="InterPro" id="IPR016204">
    <property type="entry name" value="HDH"/>
</dbReference>
<dbReference type="Gene3D" id="3.40.50.720">
    <property type="entry name" value="NAD(P)-binding Rossmann-like Domain"/>
    <property type="match status" value="1"/>
</dbReference>
<dbReference type="GO" id="GO:0050661">
    <property type="term" value="F:NADP binding"/>
    <property type="evidence" value="ECO:0007669"/>
    <property type="project" value="InterPro"/>
</dbReference>
<dbReference type="EC" id="1.1.1.3" evidence="4 13"/>
<dbReference type="EMBL" id="CP049075">
    <property type="protein sequence ID" value="QLI05955.1"/>
    <property type="molecule type" value="Genomic_DNA"/>
</dbReference>
<organism evidence="16 17">
    <name type="scientific">Candidatus Campylobacter infans</name>
    <dbReference type="NCBI Taxonomy" id="2561898"/>
    <lineage>
        <taxon>Bacteria</taxon>
        <taxon>Pseudomonadati</taxon>
        <taxon>Campylobacterota</taxon>
        <taxon>Epsilonproteobacteria</taxon>
        <taxon>Campylobacterales</taxon>
        <taxon>Campylobacteraceae</taxon>
        <taxon>Campylobacter</taxon>
    </lineage>
</organism>
<feature type="binding site" evidence="12">
    <location>
        <begin position="6"/>
        <end position="13"/>
    </location>
    <ligand>
        <name>NADP(+)</name>
        <dbReference type="ChEBI" id="CHEBI:58349"/>
    </ligand>
</feature>
<keyword evidence="17" id="KW-1185">Reference proteome</keyword>
<feature type="binding site" evidence="12">
    <location>
        <position position="106"/>
    </location>
    <ligand>
        <name>NADPH</name>
        <dbReference type="ChEBI" id="CHEBI:57783"/>
    </ligand>
</feature>
<evidence type="ECO:0000256" key="1">
    <source>
        <dbReference type="ARBA" id="ARBA00005056"/>
    </source>
</evidence>
<dbReference type="SUPFAM" id="SSF55347">
    <property type="entry name" value="Glyceraldehyde-3-phosphate dehydrogenase-like, C-terminal domain"/>
    <property type="match status" value="1"/>
</dbReference>
<dbReference type="GO" id="GO:0004412">
    <property type="term" value="F:homoserine dehydrogenase activity"/>
    <property type="evidence" value="ECO:0007669"/>
    <property type="project" value="UniProtKB-EC"/>
</dbReference>
<feature type="domain" description="ACT" evidence="15">
    <location>
        <begin position="349"/>
        <end position="424"/>
    </location>
</feature>
<dbReference type="Gene3D" id="3.30.360.10">
    <property type="entry name" value="Dihydrodipicolinate Reductase, domain 2"/>
    <property type="match status" value="1"/>
</dbReference>
<dbReference type="UniPathway" id="UPA00051">
    <property type="reaction ID" value="UER00465"/>
</dbReference>
<dbReference type="PIRSF" id="PIRSF000098">
    <property type="entry name" value="Homoser_dehydrog"/>
    <property type="match status" value="1"/>
</dbReference>
<keyword evidence="10 13" id="KW-0486">Methionine biosynthesis</keyword>
<dbReference type="CDD" id="cd04881">
    <property type="entry name" value="ACT_HSDH-Hom"/>
    <property type="match status" value="1"/>
</dbReference>
<reference evidence="16 17" key="1">
    <citation type="submission" date="2020-02" db="EMBL/GenBank/DDBJ databases">
        <title>Complete genome sequence of the novel Campylobacter species Candidatus Campylobacter infans.</title>
        <authorList>
            <person name="Duim B."/>
            <person name="Zomer A."/>
            <person name="van der Graaf L."/>
            <person name="Wagenaar J."/>
        </authorList>
    </citation>
    <scope>NUCLEOTIDE SEQUENCE [LARGE SCALE GENOMIC DNA]</scope>
    <source>
        <strain evidence="16 17">19S00001</strain>
    </source>
</reference>
<comment type="catalytic activity">
    <reaction evidence="13">
        <text>L-homoserine + NADP(+) = L-aspartate 4-semialdehyde + NADPH + H(+)</text>
        <dbReference type="Rhea" id="RHEA:15761"/>
        <dbReference type="ChEBI" id="CHEBI:15378"/>
        <dbReference type="ChEBI" id="CHEBI:57476"/>
        <dbReference type="ChEBI" id="CHEBI:57783"/>
        <dbReference type="ChEBI" id="CHEBI:58349"/>
        <dbReference type="ChEBI" id="CHEBI:537519"/>
        <dbReference type="EC" id="1.1.1.3"/>
    </reaction>
</comment>
<evidence type="ECO:0000256" key="14">
    <source>
        <dbReference type="RuleBase" id="RU004171"/>
    </source>
</evidence>
<evidence type="ECO:0000256" key="7">
    <source>
        <dbReference type="ARBA" id="ARBA00022697"/>
    </source>
</evidence>
<dbReference type="Pfam" id="PF03447">
    <property type="entry name" value="NAD_binding_3"/>
    <property type="match status" value="1"/>
</dbReference>
<dbReference type="SUPFAM" id="SSF51735">
    <property type="entry name" value="NAD(P)-binding Rossmann-fold domains"/>
    <property type="match status" value="1"/>
</dbReference>
<dbReference type="InterPro" id="IPR036291">
    <property type="entry name" value="NAD(P)-bd_dom_sf"/>
</dbReference>
<comment type="similarity">
    <text evidence="3 14">Belongs to the homoserine dehydrogenase family.</text>
</comment>
<dbReference type="NCBIfam" id="NF004976">
    <property type="entry name" value="PRK06349.1"/>
    <property type="match status" value="1"/>
</dbReference>
<dbReference type="InterPro" id="IPR005106">
    <property type="entry name" value="Asp/hSer_DH_NAD-bd"/>
</dbReference>
<dbReference type="Pfam" id="PF00742">
    <property type="entry name" value="Homoserine_dh"/>
    <property type="match status" value="1"/>
</dbReference>
<dbReference type="PROSITE" id="PS51671">
    <property type="entry name" value="ACT"/>
    <property type="match status" value="1"/>
</dbReference>
<evidence type="ECO:0000256" key="13">
    <source>
        <dbReference type="RuleBase" id="RU000579"/>
    </source>
</evidence>
<evidence type="ECO:0000256" key="11">
    <source>
        <dbReference type="PIRSR" id="PIRSR000098-1"/>
    </source>
</evidence>
<evidence type="ECO:0000256" key="8">
    <source>
        <dbReference type="ARBA" id="ARBA00022857"/>
    </source>
</evidence>
<dbReference type="PANTHER" id="PTHR43331">
    <property type="entry name" value="HOMOSERINE DEHYDROGENASE"/>
    <property type="match status" value="1"/>
</dbReference>
<accession>A0A7H9CKX7</accession>
<dbReference type="UniPathway" id="UPA00050">
    <property type="reaction ID" value="UER00063"/>
</dbReference>
<evidence type="ECO:0000256" key="10">
    <source>
        <dbReference type="ARBA" id="ARBA00023167"/>
    </source>
</evidence>
<evidence type="ECO:0000313" key="16">
    <source>
        <dbReference type="EMBL" id="QLI05955.1"/>
    </source>
</evidence>
<keyword evidence="9 13" id="KW-0560">Oxidoreductase</keyword>
<dbReference type="Proteomes" id="UP000509414">
    <property type="component" value="Chromosome"/>
</dbReference>
<evidence type="ECO:0000256" key="4">
    <source>
        <dbReference type="ARBA" id="ARBA00013213"/>
    </source>
</evidence>
<dbReference type="InterPro" id="IPR045865">
    <property type="entry name" value="ACT-like_dom_sf"/>
</dbReference>
<evidence type="ECO:0000256" key="2">
    <source>
        <dbReference type="ARBA" id="ARBA00005062"/>
    </source>
</evidence>
<name>A0A7H9CKX7_9BACT</name>
<dbReference type="GO" id="GO:0009086">
    <property type="term" value="P:methionine biosynthetic process"/>
    <property type="evidence" value="ECO:0007669"/>
    <property type="project" value="UniProtKB-KW"/>
</dbReference>
<evidence type="ECO:0000256" key="6">
    <source>
        <dbReference type="ARBA" id="ARBA00022605"/>
    </source>
</evidence>
<dbReference type="PANTHER" id="PTHR43331:SF1">
    <property type="entry name" value="HOMOSERINE DEHYDROGENASE"/>
    <property type="match status" value="1"/>
</dbReference>
<evidence type="ECO:0000256" key="5">
    <source>
        <dbReference type="ARBA" id="ARBA00013376"/>
    </source>
</evidence>
<keyword evidence="7 13" id="KW-0791">Threonine biosynthesis</keyword>
<comment type="pathway">
    <text evidence="1 13">Amino-acid biosynthesis; L-threonine biosynthesis; L-threonine from L-aspartate: step 3/5.</text>
</comment>
<gene>
    <name evidence="16" type="primary">hom</name>
    <name evidence="16" type="ORF">CINF_1476</name>
</gene>
<keyword evidence="6 13" id="KW-0028">Amino-acid biosynthesis</keyword>
<dbReference type="InterPro" id="IPR001342">
    <property type="entry name" value="HDH_cat"/>
</dbReference>
<dbReference type="RefSeq" id="WP_179975073.1">
    <property type="nucleotide sequence ID" value="NZ_CP049075.1"/>
</dbReference>
<evidence type="ECO:0000259" key="15">
    <source>
        <dbReference type="PROSITE" id="PS51671"/>
    </source>
</evidence>
<dbReference type="SUPFAM" id="SSF55021">
    <property type="entry name" value="ACT-like"/>
    <property type="match status" value="1"/>
</dbReference>